<dbReference type="Proteomes" id="UP000594263">
    <property type="component" value="Unplaced"/>
</dbReference>
<dbReference type="Gene3D" id="3.30.40.10">
    <property type="entry name" value="Zinc/RING finger domain, C3HC4 (zinc finger)"/>
    <property type="match status" value="1"/>
</dbReference>
<dbReference type="Gramene" id="Kaladp0040s0081.1.v1.1">
    <property type="protein sequence ID" value="Kaladp0040s0081.1.v1.1.CDS.1"/>
    <property type="gene ID" value="Kaladp0040s0081.v1.1"/>
</dbReference>
<dbReference type="PROSITE" id="PS50089">
    <property type="entry name" value="ZF_RING_2"/>
    <property type="match status" value="1"/>
</dbReference>
<accession>A0A7N0TNB1</accession>
<dbReference type="EnsemblPlants" id="Kaladp0040s0081.1.v1.1">
    <property type="protein sequence ID" value="Kaladp0040s0081.1.v1.1.CDS.1"/>
    <property type="gene ID" value="Kaladp0040s0081.v1.1"/>
</dbReference>
<protein>
    <recommendedName>
        <fullName evidence="3">RING-type domain-containing protein</fullName>
    </recommendedName>
</protein>
<dbReference type="InterPro" id="IPR033276">
    <property type="entry name" value="BB"/>
</dbReference>
<dbReference type="GO" id="GO:0008270">
    <property type="term" value="F:zinc ion binding"/>
    <property type="evidence" value="ECO:0007669"/>
    <property type="project" value="UniProtKB-KW"/>
</dbReference>
<feature type="region of interest" description="Disordered" evidence="2">
    <location>
        <begin position="50"/>
        <end position="79"/>
    </location>
</feature>
<dbReference type="OMA" id="GRNDNYY"/>
<evidence type="ECO:0000313" key="4">
    <source>
        <dbReference type="EnsemblPlants" id="Kaladp0040s0081.1.v1.1.CDS.1"/>
    </source>
</evidence>
<dbReference type="SMART" id="SM00184">
    <property type="entry name" value="RING"/>
    <property type="match status" value="1"/>
</dbReference>
<evidence type="ECO:0000256" key="1">
    <source>
        <dbReference type="PROSITE-ProRule" id="PRU00175"/>
    </source>
</evidence>
<dbReference type="GO" id="GO:0004842">
    <property type="term" value="F:ubiquitin-protein transferase activity"/>
    <property type="evidence" value="ECO:0007669"/>
    <property type="project" value="InterPro"/>
</dbReference>
<dbReference type="PANTHER" id="PTHR46400">
    <property type="entry name" value="RING/U-BOX SUPERFAMILY PROTEIN"/>
    <property type="match status" value="1"/>
</dbReference>
<dbReference type="GO" id="GO:0016567">
    <property type="term" value="P:protein ubiquitination"/>
    <property type="evidence" value="ECO:0007669"/>
    <property type="project" value="InterPro"/>
</dbReference>
<dbReference type="Pfam" id="PF13639">
    <property type="entry name" value="zf-RING_2"/>
    <property type="match status" value="1"/>
</dbReference>
<dbReference type="GO" id="GO:0031624">
    <property type="term" value="F:ubiquitin conjugating enzyme binding"/>
    <property type="evidence" value="ECO:0007669"/>
    <property type="project" value="TreeGrafter"/>
</dbReference>
<keyword evidence="1" id="KW-0862">Zinc</keyword>
<feature type="compositionally biased region" description="Acidic residues" evidence="2">
    <location>
        <begin position="56"/>
        <end position="79"/>
    </location>
</feature>
<dbReference type="InterPro" id="IPR013083">
    <property type="entry name" value="Znf_RING/FYVE/PHD"/>
</dbReference>
<keyword evidence="1" id="KW-0863">Zinc-finger</keyword>
<keyword evidence="5" id="KW-1185">Reference proteome</keyword>
<dbReference type="AlphaFoldDB" id="A0A7N0TNB1"/>
<reference evidence="4" key="1">
    <citation type="submission" date="2021-01" db="UniProtKB">
        <authorList>
            <consortium name="EnsemblPlants"/>
        </authorList>
    </citation>
    <scope>IDENTIFICATION</scope>
</reference>
<feature type="region of interest" description="Disordered" evidence="2">
    <location>
        <begin position="1"/>
        <end position="38"/>
    </location>
</feature>
<dbReference type="InterPro" id="IPR001841">
    <property type="entry name" value="Znf_RING"/>
</dbReference>
<organism evidence="4 5">
    <name type="scientific">Kalanchoe fedtschenkoi</name>
    <name type="common">Lavender scallops</name>
    <name type="synonym">South American air plant</name>
    <dbReference type="NCBI Taxonomy" id="63787"/>
    <lineage>
        <taxon>Eukaryota</taxon>
        <taxon>Viridiplantae</taxon>
        <taxon>Streptophyta</taxon>
        <taxon>Embryophyta</taxon>
        <taxon>Tracheophyta</taxon>
        <taxon>Spermatophyta</taxon>
        <taxon>Magnoliopsida</taxon>
        <taxon>eudicotyledons</taxon>
        <taxon>Gunneridae</taxon>
        <taxon>Pentapetalae</taxon>
        <taxon>Saxifragales</taxon>
        <taxon>Crassulaceae</taxon>
        <taxon>Kalanchoe</taxon>
    </lineage>
</organism>
<feature type="domain" description="RING-type" evidence="3">
    <location>
        <begin position="126"/>
        <end position="168"/>
    </location>
</feature>
<keyword evidence="1" id="KW-0479">Metal-binding</keyword>
<proteinExistence type="predicted"/>
<evidence type="ECO:0000256" key="2">
    <source>
        <dbReference type="SAM" id="MobiDB-lite"/>
    </source>
</evidence>
<sequence>MESDLGMALELQEQENTLDHCQLPPVASDDGDYSSSSSVFSYDEDDYQFFEGREGPEDEEVDETSQSDINMEDDDIDPDDMSYEELLALGEIVGAASRGLTDEQISSCLVACKWHSSKSKTITDMCVVCQMEYEEGEKLVGLIACAHPYHADCISQWLQVKKACPICNTEVSPSVPTS</sequence>
<evidence type="ECO:0000313" key="5">
    <source>
        <dbReference type="Proteomes" id="UP000594263"/>
    </source>
</evidence>
<dbReference type="PANTHER" id="PTHR46400:SF8">
    <property type="entry name" value="E3 UBIQUITIN LIGASE BIG BROTHER-RELATED-LIKE ISOFORM X1"/>
    <property type="match status" value="1"/>
</dbReference>
<name>A0A7N0TNB1_KALFE</name>
<dbReference type="SUPFAM" id="SSF57850">
    <property type="entry name" value="RING/U-box"/>
    <property type="match status" value="1"/>
</dbReference>
<dbReference type="GO" id="GO:0046621">
    <property type="term" value="P:negative regulation of organ growth"/>
    <property type="evidence" value="ECO:0007669"/>
    <property type="project" value="InterPro"/>
</dbReference>
<evidence type="ECO:0000259" key="3">
    <source>
        <dbReference type="PROSITE" id="PS50089"/>
    </source>
</evidence>